<dbReference type="OrthoDB" id="3162439at2759"/>
<gene>
    <name evidence="2" type="ORF">ARMOST_11350</name>
</gene>
<name>A0A284RGW2_ARMOS</name>
<sequence length="173" mass="19679">MYSRGDETDGTDVVVYFLSIWDTHFRHAVALDERRGALIGVRQYADTPTDAAEVWFAGCHCDVGGGAIANEVQHNLARIPLRWMIRQCFRVDTGIIFHRELLKYLGMDPASLHPVIHPRPTMGASVKPLYATTEEEEDILDALCPIYDELKIAPGWWILELIPTKLRYQKGDR</sequence>
<dbReference type="Pfam" id="PF09994">
    <property type="entry name" value="T6SS_Tle1-like_cat"/>
    <property type="match status" value="1"/>
</dbReference>
<feature type="domain" description="T6SS Phospholipase effector Tle1-like catalytic" evidence="1">
    <location>
        <begin position="23"/>
        <end position="87"/>
    </location>
</feature>
<protein>
    <recommendedName>
        <fullName evidence="1">T6SS Phospholipase effector Tle1-like catalytic domain-containing protein</fullName>
    </recommendedName>
</protein>
<keyword evidence="3" id="KW-1185">Reference proteome</keyword>
<dbReference type="AlphaFoldDB" id="A0A284RGW2"/>
<evidence type="ECO:0000259" key="1">
    <source>
        <dbReference type="Pfam" id="PF09994"/>
    </source>
</evidence>
<reference evidence="3" key="1">
    <citation type="journal article" date="2017" name="Nat. Ecol. Evol.">
        <title>Genome expansion and lineage-specific genetic innovations in the forest pathogenic fungi Armillaria.</title>
        <authorList>
            <person name="Sipos G."/>
            <person name="Prasanna A.N."/>
            <person name="Walter M.C."/>
            <person name="O'Connor E."/>
            <person name="Balint B."/>
            <person name="Krizsan K."/>
            <person name="Kiss B."/>
            <person name="Hess J."/>
            <person name="Varga T."/>
            <person name="Slot J."/>
            <person name="Riley R."/>
            <person name="Boka B."/>
            <person name="Rigling D."/>
            <person name="Barry K."/>
            <person name="Lee J."/>
            <person name="Mihaltcheva S."/>
            <person name="LaButti K."/>
            <person name="Lipzen A."/>
            <person name="Waldron R."/>
            <person name="Moloney N.M."/>
            <person name="Sperisen C."/>
            <person name="Kredics L."/>
            <person name="Vagvoelgyi C."/>
            <person name="Patrignani A."/>
            <person name="Fitzpatrick D."/>
            <person name="Nagy I."/>
            <person name="Doyle S."/>
            <person name="Anderson J.B."/>
            <person name="Grigoriev I.V."/>
            <person name="Gueldener U."/>
            <person name="Muensterkoetter M."/>
            <person name="Nagy L.G."/>
        </authorList>
    </citation>
    <scope>NUCLEOTIDE SEQUENCE [LARGE SCALE GENOMIC DNA]</scope>
    <source>
        <strain evidence="3">C18/9</strain>
    </source>
</reference>
<evidence type="ECO:0000313" key="2">
    <source>
        <dbReference type="EMBL" id="SJL07991.1"/>
    </source>
</evidence>
<evidence type="ECO:0000313" key="3">
    <source>
        <dbReference type="Proteomes" id="UP000219338"/>
    </source>
</evidence>
<dbReference type="Proteomes" id="UP000219338">
    <property type="component" value="Unassembled WGS sequence"/>
</dbReference>
<dbReference type="InterPro" id="IPR018712">
    <property type="entry name" value="Tle1-like_cat"/>
</dbReference>
<dbReference type="STRING" id="47428.A0A284RGW2"/>
<organism evidence="2 3">
    <name type="scientific">Armillaria ostoyae</name>
    <name type="common">Armillaria root rot fungus</name>
    <dbReference type="NCBI Taxonomy" id="47428"/>
    <lineage>
        <taxon>Eukaryota</taxon>
        <taxon>Fungi</taxon>
        <taxon>Dikarya</taxon>
        <taxon>Basidiomycota</taxon>
        <taxon>Agaricomycotina</taxon>
        <taxon>Agaricomycetes</taxon>
        <taxon>Agaricomycetidae</taxon>
        <taxon>Agaricales</taxon>
        <taxon>Marasmiineae</taxon>
        <taxon>Physalacriaceae</taxon>
        <taxon>Armillaria</taxon>
    </lineage>
</organism>
<proteinExistence type="predicted"/>
<dbReference type="PANTHER" id="PTHR33840:SF1">
    <property type="entry name" value="TLE1 PHOSPHOLIPASE DOMAIN-CONTAINING PROTEIN"/>
    <property type="match status" value="1"/>
</dbReference>
<dbReference type="PANTHER" id="PTHR33840">
    <property type="match status" value="1"/>
</dbReference>
<dbReference type="EMBL" id="FUEG01000008">
    <property type="protein sequence ID" value="SJL07991.1"/>
    <property type="molecule type" value="Genomic_DNA"/>
</dbReference>
<accession>A0A284RGW2</accession>